<name>A0A9Q0GV33_9MAGN</name>
<keyword evidence="1" id="KW-0175">Coiled coil</keyword>
<evidence type="ECO:0000313" key="2">
    <source>
        <dbReference type="EMBL" id="KAJ4954119.1"/>
    </source>
</evidence>
<organism evidence="2 3">
    <name type="scientific">Protea cynaroides</name>
    <dbReference type="NCBI Taxonomy" id="273540"/>
    <lineage>
        <taxon>Eukaryota</taxon>
        <taxon>Viridiplantae</taxon>
        <taxon>Streptophyta</taxon>
        <taxon>Embryophyta</taxon>
        <taxon>Tracheophyta</taxon>
        <taxon>Spermatophyta</taxon>
        <taxon>Magnoliopsida</taxon>
        <taxon>Proteales</taxon>
        <taxon>Proteaceae</taxon>
        <taxon>Protea</taxon>
    </lineage>
</organism>
<dbReference type="Gene3D" id="2.40.70.10">
    <property type="entry name" value="Acid Proteases"/>
    <property type="match status" value="1"/>
</dbReference>
<evidence type="ECO:0000256" key="1">
    <source>
        <dbReference type="SAM" id="Coils"/>
    </source>
</evidence>
<sequence length="227" mass="25635">MADGTRARQMDIRMEKISAQIANLQQQLREEIKSLVLPLQVQLDKLSEDFEASKAISRDQDDASQFSGSTSNQIAISAASRLFRVKFPRLPSKRLTIAEIQQKREKGLCFNCDEKFHIGHKCKNQTSLLQLEGEENEEQINSTISDEIEAEEEEFSPAISLHALIGQASPKTLRLQGVIDHHKMQTLVDSGSTHNFIEERTAKFLGLTITPSMHFRVQVGNGKFHYV</sequence>
<feature type="coiled-coil region" evidence="1">
    <location>
        <begin position="7"/>
        <end position="34"/>
    </location>
</feature>
<dbReference type="SUPFAM" id="SSF50630">
    <property type="entry name" value="Acid proteases"/>
    <property type="match status" value="1"/>
</dbReference>
<protein>
    <submittedName>
        <fullName evidence="2">Uncharacterized protein</fullName>
    </submittedName>
</protein>
<keyword evidence="3" id="KW-1185">Reference proteome</keyword>
<dbReference type="AlphaFoldDB" id="A0A9Q0GV33"/>
<gene>
    <name evidence="2" type="ORF">NE237_030951</name>
</gene>
<dbReference type="Proteomes" id="UP001141806">
    <property type="component" value="Unassembled WGS sequence"/>
</dbReference>
<accession>A0A9Q0GV33</accession>
<dbReference type="OrthoDB" id="1934862at2759"/>
<dbReference type="EMBL" id="JAMYWD010000012">
    <property type="protein sequence ID" value="KAJ4954119.1"/>
    <property type="molecule type" value="Genomic_DNA"/>
</dbReference>
<reference evidence="2" key="1">
    <citation type="journal article" date="2023" name="Plant J.">
        <title>The genome of the king protea, Protea cynaroides.</title>
        <authorList>
            <person name="Chang J."/>
            <person name="Duong T.A."/>
            <person name="Schoeman C."/>
            <person name="Ma X."/>
            <person name="Roodt D."/>
            <person name="Barker N."/>
            <person name="Li Z."/>
            <person name="Van de Peer Y."/>
            <person name="Mizrachi E."/>
        </authorList>
    </citation>
    <scope>NUCLEOTIDE SEQUENCE</scope>
    <source>
        <tissue evidence="2">Young leaves</tissue>
    </source>
</reference>
<dbReference type="InterPro" id="IPR021109">
    <property type="entry name" value="Peptidase_aspartic_dom_sf"/>
</dbReference>
<proteinExistence type="predicted"/>
<evidence type="ECO:0000313" key="3">
    <source>
        <dbReference type="Proteomes" id="UP001141806"/>
    </source>
</evidence>
<comment type="caution">
    <text evidence="2">The sequence shown here is derived from an EMBL/GenBank/DDBJ whole genome shotgun (WGS) entry which is preliminary data.</text>
</comment>
<dbReference type="CDD" id="cd00303">
    <property type="entry name" value="retropepsin_like"/>
    <property type="match status" value="1"/>
</dbReference>